<keyword evidence="2" id="KW-0597">Phosphoprotein</keyword>
<dbReference type="PROSITE" id="PS00455">
    <property type="entry name" value="AMP_BINDING"/>
    <property type="match status" value="1"/>
</dbReference>
<keyword evidence="5" id="KW-1185">Reference proteome</keyword>
<dbReference type="Proteomes" id="UP001354931">
    <property type="component" value="Unassembled WGS sequence"/>
</dbReference>
<dbReference type="RefSeq" id="WP_326017102.1">
    <property type="nucleotide sequence ID" value="NZ_JAOZYC010000111.1"/>
</dbReference>
<keyword evidence="1" id="KW-0596">Phosphopantetheine</keyword>
<name>A0ABU6F8J8_9ACTN</name>
<dbReference type="InterPro" id="IPR042099">
    <property type="entry name" value="ANL_N_sf"/>
</dbReference>
<evidence type="ECO:0000256" key="1">
    <source>
        <dbReference type="ARBA" id="ARBA00022450"/>
    </source>
</evidence>
<protein>
    <submittedName>
        <fullName evidence="4">Non-ribosomal peptide synthetase</fullName>
    </submittedName>
</protein>
<dbReference type="SUPFAM" id="SSF56801">
    <property type="entry name" value="Acetyl-CoA synthetase-like"/>
    <property type="match status" value="1"/>
</dbReference>
<dbReference type="InterPro" id="IPR009081">
    <property type="entry name" value="PP-bd_ACP"/>
</dbReference>
<organism evidence="4 5">
    <name type="scientific">Streptomyces endophyticus</name>
    <dbReference type="NCBI Taxonomy" id="714166"/>
    <lineage>
        <taxon>Bacteria</taxon>
        <taxon>Bacillati</taxon>
        <taxon>Actinomycetota</taxon>
        <taxon>Actinomycetes</taxon>
        <taxon>Kitasatosporales</taxon>
        <taxon>Streptomycetaceae</taxon>
        <taxon>Streptomyces</taxon>
    </lineage>
</organism>
<dbReference type="InterPro" id="IPR006162">
    <property type="entry name" value="Ppantetheine_attach_site"/>
</dbReference>
<dbReference type="CDD" id="cd05930">
    <property type="entry name" value="A_NRPS"/>
    <property type="match status" value="1"/>
</dbReference>
<dbReference type="InterPro" id="IPR036736">
    <property type="entry name" value="ACP-like_sf"/>
</dbReference>
<dbReference type="Gene3D" id="3.40.50.12780">
    <property type="entry name" value="N-terminal domain of ligase-like"/>
    <property type="match status" value="1"/>
</dbReference>
<gene>
    <name evidence="4" type="ORF">OKJ99_16935</name>
</gene>
<reference evidence="4 5" key="1">
    <citation type="submission" date="2022-10" db="EMBL/GenBank/DDBJ databases">
        <authorList>
            <person name="Xie J."/>
            <person name="Shen N."/>
        </authorList>
    </citation>
    <scope>NUCLEOTIDE SEQUENCE [LARGE SCALE GENOMIC DNA]</scope>
    <source>
        <strain evidence="4 5">YIM65594</strain>
    </source>
</reference>
<dbReference type="PROSITE" id="PS00012">
    <property type="entry name" value="PHOSPHOPANTETHEINE"/>
    <property type="match status" value="1"/>
</dbReference>
<evidence type="ECO:0000313" key="5">
    <source>
        <dbReference type="Proteomes" id="UP001354931"/>
    </source>
</evidence>
<proteinExistence type="predicted"/>
<dbReference type="PANTHER" id="PTHR45527">
    <property type="entry name" value="NONRIBOSOMAL PEPTIDE SYNTHETASE"/>
    <property type="match status" value="1"/>
</dbReference>
<sequence>MTDFQWTRTPVPGTAVHEVPLPVGLSVTETALDAARARVLDALSAGPDDSPFQVSRKEEHALRLHYRTDALDAEAAARVAGYHLAALTGPPRRSLLSDGELRYQFEELAGPRRALPDRRVHELFEEQVAAHPDAPAIADERQEWTYAELNSRANQVGRALLARGLGAEQVVAVVMERGLDWAAAVLGVLKAGGVYLPVEPHFPAERVATMLTRADCRLVVADRDGSLSVADACAQGHPDTDLGVRVTADQLAYLYFTSGSTGEPKGALCEHAGFVNHVLAKVDDLGIGAGDVVAQTAPQCFDISLWQLVSALTVGGRTLVVGQESILDVARFVDTIERGRVNVLQVVPSYLEAVLSELARRPRPLPELRCVSVTGEAVKAELVRRWFAARPGVRLVNAYGLTETSDDTNHEVLDRPPDGDRVPLGPPIANVRVYVVDEDLLPVPLGAPGEIVFSGVCVGRGYVNDPERTKAAFTEDPYRPGDRLYRSGDHGRWRPDGKLEFLGRRDGQVKIRGFRVELGEVENALLRVAGVRDAAVVVVRGAQLAAFCTGPRTVDVREPAAAALPAYMVPSVVHWRERLPLTANGKTDRRALTALAEQLDAGTDPPRTQAERRLAALWAEVLGVPAERVGRHDHFFDLGGSSLAAVKLAVALDRAVTLKDVTRRPVLADLAELLDDRAQGTTTATTPTKAT</sequence>
<dbReference type="EMBL" id="JAOZYC010000111">
    <property type="protein sequence ID" value="MEB8339181.1"/>
    <property type="molecule type" value="Genomic_DNA"/>
</dbReference>
<dbReference type="SUPFAM" id="SSF47336">
    <property type="entry name" value="ACP-like"/>
    <property type="match status" value="1"/>
</dbReference>
<accession>A0ABU6F8J8</accession>
<dbReference type="Gene3D" id="3.30.300.30">
    <property type="match status" value="1"/>
</dbReference>
<dbReference type="PANTHER" id="PTHR45527:SF1">
    <property type="entry name" value="FATTY ACID SYNTHASE"/>
    <property type="match status" value="1"/>
</dbReference>
<evidence type="ECO:0000313" key="4">
    <source>
        <dbReference type="EMBL" id="MEB8339181.1"/>
    </source>
</evidence>
<dbReference type="InterPro" id="IPR010071">
    <property type="entry name" value="AA_adenyl_dom"/>
</dbReference>
<dbReference type="Pfam" id="PF00501">
    <property type="entry name" value="AMP-binding"/>
    <property type="match status" value="1"/>
</dbReference>
<dbReference type="Gene3D" id="1.10.1200.10">
    <property type="entry name" value="ACP-like"/>
    <property type="match status" value="1"/>
</dbReference>
<evidence type="ECO:0000259" key="3">
    <source>
        <dbReference type="PROSITE" id="PS50075"/>
    </source>
</evidence>
<dbReference type="NCBIfam" id="TIGR01733">
    <property type="entry name" value="AA-adenyl-dom"/>
    <property type="match status" value="1"/>
</dbReference>
<dbReference type="PROSITE" id="PS50075">
    <property type="entry name" value="CARRIER"/>
    <property type="match status" value="1"/>
</dbReference>
<dbReference type="InterPro" id="IPR045851">
    <property type="entry name" value="AMP-bd_C_sf"/>
</dbReference>
<dbReference type="InterPro" id="IPR000873">
    <property type="entry name" value="AMP-dep_synth/lig_dom"/>
</dbReference>
<dbReference type="Pfam" id="PF00550">
    <property type="entry name" value="PP-binding"/>
    <property type="match status" value="1"/>
</dbReference>
<dbReference type="InterPro" id="IPR020845">
    <property type="entry name" value="AMP-binding_CS"/>
</dbReference>
<dbReference type="InterPro" id="IPR025110">
    <property type="entry name" value="AMP-bd_C"/>
</dbReference>
<feature type="domain" description="Carrier" evidence="3">
    <location>
        <begin position="605"/>
        <end position="691"/>
    </location>
</feature>
<comment type="caution">
    <text evidence="4">The sequence shown here is derived from an EMBL/GenBank/DDBJ whole genome shotgun (WGS) entry which is preliminary data.</text>
</comment>
<evidence type="ECO:0000256" key="2">
    <source>
        <dbReference type="ARBA" id="ARBA00022553"/>
    </source>
</evidence>
<dbReference type="Pfam" id="PF13193">
    <property type="entry name" value="AMP-binding_C"/>
    <property type="match status" value="1"/>
</dbReference>